<name>A0A841BTC4_9ACTN</name>
<dbReference type="InterPro" id="IPR007391">
    <property type="entry name" value="Vancomycin_resist_VanW"/>
</dbReference>
<proteinExistence type="predicted"/>
<keyword evidence="3" id="KW-1185">Reference proteome</keyword>
<dbReference type="EMBL" id="JACHMN010000002">
    <property type="protein sequence ID" value="MBB5869992.1"/>
    <property type="molecule type" value="Genomic_DNA"/>
</dbReference>
<dbReference type="PANTHER" id="PTHR35788">
    <property type="entry name" value="EXPORTED PROTEIN-RELATED"/>
    <property type="match status" value="1"/>
</dbReference>
<dbReference type="AlphaFoldDB" id="A0A841BTC4"/>
<sequence length="569" mass="59588">MLSAPTLRSVSSRRRWLAAGVAAVLVLGIAAVGYANVADVPRGVTVLGIQIGGRTRAEAADALRAGLAARSERLAKPLTVHIADENATVQPEDVGLTVDVDATIDAAAATARNPLTALASIFGRDAEVEPVVGVDGTRLMAALTPAAAKVGTAMTMPAITFAGTTPTAVHPKAGRGLDPASTADAVRAAWLRADDVTVPLTEIAPVSTTADVDRLLAELATPAVAGPVTVTTDKGTLTATPKAIAASLVIDADAEGRLTPHVDEKKLRAALSTELAKVETQPKNASVSADGGAPKVVASTGGVLVDAAQLAKDLLPVLPLGTARSVRAAMKTVEPGTTDGELAKLGIREQVSSFTTRFSGGLGTARSKNIVQIAKEVDGAIVQPGETFSLNGRTGVRGYDEGYSDAPVIMEGKLVPGVGGGASQFTTTLFNAAYYAGLKDIEHKPHSYYFSRYPAVIESTIFYPDLDLKFQNTTDHGILIDTSYTKDSITVSMWSTKVYDSVTTEYGAKRDIRQPEEKTLKAGPDCIATAGSEGFTQDAWRVLRKDGKVVQRDRFTWTYDPEPTYTCGR</sequence>
<dbReference type="PANTHER" id="PTHR35788:SF1">
    <property type="entry name" value="EXPORTED PROTEIN"/>
    <property type="match status" value="1"/>
</dbReference>
<accession>A0A841BTC4</accession>
<organism evidence="2 3">
    <name type="scientific">Allocatelliglobosispora scoriae</name>
    <dbReference type="NCBI Taxonomy" id="643052"/>
    <lineage>
        <taxon>Bacteria</taxon>
        <taxon>Bacillati</taxon>
        <taxon>Actinomycetota</taxon>
        <taxon>Actinomycetes</taxon>
        <taxon>Micromonosporales</taxon>
        <taxon>Micromonosporaceae</taxon>
        <taxon>Allocatelliglobosispora</taxon>
    </lineage>
</organism>
<comment type="caution">
    <text evidence="2">The sequence shown here is derived from an EMBL/GenBank/DDBJ whole genome shotgun (WGS) entry which is preliminary data.</text>
</comment>
<protein>
    <submittedName>
        <fullName evidence="2">Vancomycin resistance protein YoaR</fullName>
    </submittedName>
</protein>
<feature type="domain" description="YoaR-like putative peptidoglycan binding" evidence="1">
    <location>
        <begin position="219"/>
        <end position="319"/>
    </location>
</feature>
<dbReference type="Pfam" id="PF04294">
    <property type="entry name" value="VanW"/>
    <property type="match status" value="1"/>
</dbReference>
<gene>
    <name evidence="2" type="ORF">F4553_003371</name>
</gene>
<evidence type="ECO:0000313" key="2">
    <source>
        <dbReference type="EMBL" id="MBB5869992.1"/>
    </source>
</evidence>
<evidence type="ECO:0000259" key="1">
    <source>
        <dbReference type="Pfam" id="PF12229"/>
    </source>
</evidence>
<dbReference type="Proteomes" id="UP000587527">
    <property type="component" value="Unassembled WGS sequence"/>
</dbReference>
<reference evidence="2 3" key="1">
    <citation type="submission" date="2020-08" db="EMBL/GenBank/DDBJ databases">
        <title>Sequencing the genomes of 1000 actinobacteria strains.</title>
        <authorList>
            <person name="Klenk H.-P."/>
        </authorList>
    </citation>
    <scope>NUCLEOTIDE SEQUENCE [LARGE SCALE GENOMIC DNA]</scope>
    <source>
        <strain evidence="2 3">DSM 45362</strain>
    </source>
</reference>
<dbReference type="InterPro" id="IPR052913">
    <property type="entry name" value="Glycopeptide_resist_protein"/>
</dbReference>
<dbReference type="InterPro" id="IPR022029">
    <property type="entry name" value="YoaR-like_PG-bd"/>
</dbReference>
<evidence type="ECO:0000313" key="3">
    <source>
        <dbReference type="Proteomes" id="UP000587527"/>
    </source>
</evidence>
<dbReference type="RefSeq" id="WP_246466371.1">
    <property type="nucleotide sequence ID" value="NZ_JACHMN010000002.1"/>
</dbReference>
<dbReference type="Pfam" id="PF12229">
    <property type="entry name" value="PG_binding_4"/>
    <property type="match status" value="1"/>
</dbReference>